<evidence type="ECO:0000313" key="2">
    <source>
        <dbReference type="Proteomes" id="UP000632828"/>
    </source>
</evidence>
<protein>
    <submittedName>
        <fullName evidence="1">Uncharacterized protein</fullName>
    </submittedName>
</protein>
<evidence type="ECO:0000313" key="1">
    <source>
        <dbReference type="EMBL" id="MBD1400134.1"/>
    </source>
</evidence>
<gene>
    <name evidence="1" type="ORF">ICT70_05565</name>
</gene>
<proteinExistence type="predicted"/>
<dbReference type="Proteomes" id="UP000632828">
    <property type="component" value="Unassembled WGS sequence"/>
</dbReference>
<dbReference type="EMBL" id="JACWUN010000005">
    <property type="protein sequence ID" value="MBD1400134.1"/>
    <property type="molecule type" value="Genomic_DNA"/>
</dbReference>
<sequence>MLPPTAHATGYRSACSLITPCLILPLLFLLVALAGCAGHATRTQELMATDYLQLDNDALLLHYYEVEDQITLSEQRRSSPSVSLGFGLGSYGGSSSVGAGVGVSTPIGQPETAADLRAHRNQVRLELQKRGVAP</sequence>
<accession>A0A8J6R5C7</accession>
<keyword evidence="2" id="KW-1185">Reference proteome</keyword>
<reference evidence="1" key="1">
    <citation type="submission" date="2020-09" db="EMBL/GenBank/DDBJ databases">
        <title>Pelobacter alkaliphilus sp. nov., a novel anaerobic arsenate-reducing bacterium from terrestrial mud volcano.</title>
        <authorList>
            <person name="Khomyakova M.A."/>
            <person name="Merkel A.Y."/>
            <person name="Slobodkin A.I."/>
        </authorList>
    </citation>
    <scope>NUCLEOTIDE SEQUENCE</scope>
    <source>
        <strain evidence="1">M08fum</strain>
    </source>
</reference>
<dbReference type="RefSeq" id="WP_191154412.1">
    <property type="nucleotide sequence ID" value="NZ_JACWUN010000005.1"/>
</dbReference>
<name>A0A8J6R5C7_9BACT</name>
<dbReference type="AlphaFoldDB" id="A0A8J6R5C7"/>
<comment type="caution">
    <text evidence="1">The sequence shown here is derived from an EMBL/GenBank/DDBJ whole genome shotgun (WGS) entry which is preliminary data.</text>
</comment>
<organism evidence="1 2">
    <name type="scientific">Pelovirga terrestris</name>
    <dbReference type="NCBI Taxonomy" id="2771352"/>
    <lineage>
        <taxon>Bacteria</taxon>
        <taxon>Pseudomonadati</taxon>
        <taxon>Thermodesulfobacteriota</taxon>
        <taxon>Desulfuromonadia</taxon>
        <taxon>Geobacterales</taxon>
        <taxon>Geobacteraceae</taxon>
        <taxon>Pelovirga</taxon>
    </lineage>
</organism>